<dbReference type="RefSeq" id="WP_231438773.1">
    <property type="nucleotide sequence ID" value="NZ_JAJOMB010000001.1"/>
</dbReference>
<evidence type="ECO:0000256" key="1">
    <source>
        <dbReference type="SAM" id="MobiDB-lite"/>
    </source>
</evidence>
<dbReference type="Proteomes" id="UP001138997">
    <property type="component" value="Unassembled WGS sequence"/>
</dbReference>
<organism evidence="3 4">
    <name type="scientific">Kineosporia babensis</name>
    <dbReference type="NCBI Taxonomy" id="499548"/>
    <lineage>
        <taxon>Bacteria</taxon>
        <taxon>Bacillati</taxon>
        <taxon>Actinomycetota</taxon>
        <taxon>Actinomycetes</taxon>
        <taxon>Kineosporiales</taxon>
        <taxon>Kineosporiaceae</taxon>
        <taxon>Kineosporia</taxon>
    </lineage>
</organism>
<name>A0A9X1N7I1_9ACTN</name>
<dbReference type="Pfam" id="PF08668">
    <property type="entry name" value="HDOD"/>
    <property type="match status" value="1"/>
</dbReference>
<dbReference type="Gene3D" id="1.10.3210.10">
    <property type="entry name" value="Hypothetical protein af1432"/>
    <property type="match status" value="1"/>
</dbReference>
<evidence type="ECO:0000259" key="2">
    <source>
        <dbReference type="PROSITE" id="PS51833"/>
    </source>
</evidence>
<dbReference type="AlphaFoldDB" id="A0A9X1N7I1"/>
<dbReference type="InterPro" id="IPR014408">
    <property type="entry name" value="dGMP_Pdiesterase_EAL/HD-GYP"/>
</dbReference>
<dbReference type="SUPFAM" id="SSF141868">
    <property type="entry name" value="EAL domain-like"/>
    <property type="match status" value="1"/>
</dbReference>
<sequence>MSDTPSETVAAAPVPRDTPRVPAQTRAPADAIRNVRVGRQGLYDSRRALVAYEVLFHSGPRESDPERGDRATSQVIASTFGTFGVDRIAGGRPVFISFTRAFLTGIIPVPVEPAGVVVEISATMLVDTELLAGVEQLRTDGYRMALCDYRGQPESAVLIDLVDYVRIDLAEHAGQQLAELTAWVAERGRELIAAGVEDQPTFERAARLGFGLFQGPWLEKPSVLERRTLTPTQLVCVRLLRELADPDLNIVRLEPVIGSDPGLAMRLLRTANSALAGASRQISSLRQALVIIGPVRLRSWVVLMLLEGPSATSPADRLWKVLARAHACRTLAPESAADLAFTAGLLSGAAELLGTAPQQVAESAGVTEAVRDALVSGLGPAGSVLSAVLAHEQDDDEGVLASGLSLYDVSATYLESLSEALRLVEEIAGTRRN</sequence>
<feature type="domain" description="HDOD" evidence="2">
    <location>
        <begin position="229"/>
        <end position="409"/>
    </location>
</feature>
<dbReference type="SUPFAM" id="SSF109604">
    <property type="entry name" value="HD-domain/PDEase-like"/>
    <property type="match status" value="1"/>
</dbReference>
<dbReference type="PIRSF" id="PIRSF003180">
    <property type="entry name" value="DiGMPpdiest_YuxH"/>
    <property type="match status" value="1"/>
</dbReference>
<reference evidence="3" key="1">
    <citation type="submission" date="2021-11" db="EMBL/GenBank/DDBJ databases">
        <title>Streptomyces corallinus and Kineosporia corallina sp. nov., two new coral-derived marine actinobacteria.</title>
        <authorList>
            <person name="Buangrab K."/>
            <person name="Sutthacheep M."/>
            <person name="Yeemin T."/>
            <person name="Harunari E."/>
            <person name="Igarashi Y."/>
            <person name="Sripreechasak P."/>
            <person name="Kanchanasin P."/>
            <person name="Tanasupawat S."/>
            <person name="Phongsopitanun W."/>
        </authorList>
    </citation>
    <scope>NUCLEOTIDE SEQUENCE</scope>
    <source>
        <strain evidence="3">JCM 31032</strain>
    </source>
</reference>
<protein>
    <submittedName>
        <fullName evidence="3">HDOD domain-containing protein</fullName>
    </submittedName>
</protein>
<evidence type="ECO:0000313" key="4">
    <source>
        <dbReference type="Proteomes" id="UP001138997"/>
    </source>
</evidence>
<dbReference type="InterPro" id="IPR052340">
    <property type="entry name" value="RNase_Y/CdgJ"/>
</dbReference>
<dbReference type="InterPro" id="IPR035919">
    <property type="entry name" value="EAL_sf"/>
</dbReference>
<comment type="caution">
    <text evidence="3">The sequence shown here is derived from an EMBL/GenBank/DDBJ whole genome shotgun (WGS) entry which is preliminary data.</text>
</comment>
<dbReference type="InterPro" id="IPR013976">
    <property type="entry name" value="HDOD"/>
</dbReference>
<feature type="region of interest" description="Disordered" evidence="1">
    <location>
        <begin position="1"/>
        <end position="27"/>
    </location>
</feature>
<keyword evidence="4" id="KW-1185">Reference proteome</keyword>
<accession>A0A9X1N7I1</accession>
<gene>
    <name evidence="3" type="ORF">LR394_03045</name>
</gene>
<dbReference type="Gene3D" id="3.20.20.450">
    <property type="entry name" value="EAL domain"/>
    <property type="match status" value="1"/>
</dbReference>
<dbReference type="PANTHER" id="PTHR33525">
    <property type="match status" value="1"/>
</dbReference>
<dbReference type="EMBL" id="JAJOMB010000001">
    <property type="protein sequence ID" value="MCD5309857.1"/>
    <property type="molecule type" value="Genomic_DNA"/>
</dbReference>
<proteinExistence type="predicted"/>
<dbReference type="PANTHER" id="PTHR33525:SF4">
    <property type="entry name" value="CYCLIC DI-GMP PHOSPHODIESTERASE CDGJ"/>
    <property type="match status" value="1"/>
</dbReference>
<evidence type="ECO:0000313" key="3">
    <source>
        <dbReference type="EMBL" id="MCD5309857.1"/>
    </source>
</evidence>
<dbReference type="PROSITE" id="PS51833">
    <property type="entry name" value="HDOD"/>
    <property type="match status" value="1"/>
</dbReference>